<keyword evidence="4" id="KW-1185">Reference proteome</keyword>
<dbReference type="GO" id="GO:0005739">
    <property type="term" value="C:mitochondrion"/>
    <property type="evidence" value="ECO:0007669"/>
    <property type="project" value="TreeGrafter"/>
</dbReference>
<dbReference type="AlphaFoldDB" id="A0A5N4CZ34"/>
<dbReference type="InterPro" id="IPR027986">
    <property type="entry name" value="TCAIM"/>
</dbReference>
<comment type="caution">
    <text evidence="3">The sequence shown here is derived from an EMBL/GenBank/DDBJ whole genome shotgun (WGS) entry which is preliminary data.</text>
</comment>
<dbReference type="PANTHER" id="PTHR31596">
    <property type="entry name" value="T-CELL ACTIVATION INHIBITOR, MITOCHONDRIAL"/>
    <property type="match status" value="1"/>
</dbReference>
<evidence type="ECO:0000313" key="3">
    <source>
        <dbReference type="EMBL" id="KAB1264047.1"/>
    </source>
</evidence>
<feature type="domain" description="DUF4461" evidence="2">
    <location>
        <begin position="270"/>
        <end position="482"/>
    </location>
</feature>
<dbReference type="Pfam" id="PF14688">
    <property type="entry name" value="DUF4461"/>
    <property type="match status" value="1"/>
</dbReference>
<dbReference type="InterPro" id="IPR027989">
    <property type="entry name" value="DUF4461"/>
</dbReference>
<evidence type="ECO:0000313" key="4">
    <source>
        <dbReference type="Proteomes" id="UP000299084"/>
    </source>
</evidence>
<feature type="domain" description="DUF4460" evidence="1">
    <location>
        <begin position="90"/>
        <end position="168"/>
    </location>
</feature>
<dbReference type="EMBL" id="JWIN03000017">
    <property type="protein sequence ID" value="KAB1264047.1"/>
    <property type="molecule type" value="Genomic_DNA"/>
</dbReference>
<evidence type="ECO:0000259" key="1">
    <source>
        <dbReference type="Pfam" id="PF14687"/>
    </source>
</evidence>
<gene>
    <name evidence="3" type="ORF">Cadr_000020217</name>
</gene>
<dbReference type="Pfam" id="PF14687">
    <property type="entry name" value="DUF4460"/>
    <property type="match status" value="1"/>
</dbReference>
<dbReference type="PANTHER" id="PTHR31596:SF1">
    <property type="entry name" value="T-CELL ACTIVATION INHIBITOR, MITOCHONDRIAL"/>
    <property type="match status" value="1"/>
</dbReference>
<organism evidence="3 4">
    <name type="scientific">Camelus dromedarius</name>
    <name type="common">Dromedary</name>
    <name type="synonym">Arabian camel</name>
    <dbReference type="NCBI Taxonomy" id="9838"/>
    <lineage>
        <taxon>Eukaryota</taxon>
        <taxon>Metazoa</taxon>
        <taxon>Chordata</taxon>
        <taxon>Craniata</taxon>
        <taxon>Vertebrata</taxon>
        <taxon>Euteleostomi</taxon>
        <taxon>Mammalia</taxon>
        <taxon>Eutheria</taxon>
        <taxon>Laurasiatheria</taxon>
        <taxon>Artiodactyla</taxon>
        <taxon>Tylopoda</taxon>
        <taxon>Camelidae</taxon>
        <taxon>Camelus</taxon>
    </lineage>
</organism>
<sequence>MTTPHLFKGYVWGRYFHTGFCLREPCRELKQSRLKAFLFAVHPDFFDSTPGKGKRLFIYLLMFSVCIFRKKFIDVSLFYFVCNALDIFFQEVNENSLKRLSAYLENLQKPGFKSLKPTQLMFYVRERDQNSSDGQEHFSTSGFRAVRFTLHTRDLLSTVLYILNSCSLSTEHVQSLNNNVHSQPLKEAKGMSDRPIKWDKSYYSFTGFKDPDEDLEQVWRTETTLTYIITSKTFTMTIKRNLYKVCLAHISEMDMSPSAVLLVNGQPPRQSWLDNNGESAVKKLKNSLPLRKELDRLKDELSHQLQLSDISAKRMKPVWTVTRGSVALSSGCTVIFTDRSGVSAVGHVMLGTMDVHHHWTKLFERLPSYFDLQRRLMLLEDQISYLLGGIQVVYIEELQPVLTLEEYYSLLDVFYNRLLKSRVPFHPRSLHGLQMILNSDRYAPSLHELGHFNIPILCDPANLQWFILTKAQQAREKMKRKEE</sequence>
<evidence type="ECO:0000259" key="2">
    <source>
        <dbReference type="Pfam" id="PF14688"/>
    </source>
</evidence>
<dbReference type="Proteomes" id="UP000299084">
    <property type="component" value="Unassembled WGS sequence"/>
</dbReference>
<name>A0A5N4CZ34_CAMDR</name>
<reference evidence="3 4" key="1">
    <citation type="journal article" date="2019" name="Mol. Ecol. Resour.">
        <title>Improving Illumina assemblies with Hi-C and long reads: an example with the North African dromedary.</title>
        <authorList>
            <person name="Elbers J.P."/>
            <person name="Rogers M.F."/>
            <person name="Perelman P.L."/>
            <person name="Proskuryakova A.A."/>
            <person name="Serdyukova N.A."/>
            <person name="Johnson W.E."/>
            <person name="Horin P."/>
            <person name="Corander J."/>
            <person name="Murphy D."/>
            <person name="Burger P.A."/>
        </authorList>
    </citation>
    <scope>NUCLEOTIDE SEQUENCE [LARGE SCALE GENOMIC DNA]</scope>
    <source>
        <strain evidence="3">Drom800</strain>
        <tissue evidence="3">Blood</tissue>
    </source>
</reference>
<protein>
    <submittedName>
        <fullName evidence="3">T-cell activation inhibitor</fullName>
    </submittedName>
</protein>
<proteinExistence type="predicted"/>
<accession>A0A5N4CZ34</accession>
<dbReference type="InterPro" id="IPR028031">
    <property type="entry name" value="DUF4460"/>
</dbReference>